<dbReference type="Pfam" id="PF01529">
    <property type="entry name" value="DHHC"/>
    <property type="match status" value="1"/>
</dbReference>
<dbReference type="InterPro" id="IPR001594">
    <property type="entry name" value="Palmitoyltrfase_DHHC"/>
</dbReference>
<comment type="domain">
    <text evidence="8">The DHHC domain is required for palmitoyltransferase activity.</text>
</comment>
<dbReference type="OrthoDB" id="9909019at2759"/>
<reference evidence="11" key="2">
    <citation type="submission" date="2025-08" db="UniProtKB">
        <authorList>
            <consortium name="RefSeq"/>
        </authorList>
    </citation>
    <scope>IDENTIFICATION</scope>
    <source>
        <tissue evidence="11">Leaf</tissue>
    </source>
</reference>
<dbReference type="AlphaFoldDB" id="A0A9R0IP64"/>
<keyword evidence="6 8" id="KW-0472">Membrane</keyword>
<evidence type="ECO:0000256" key="2">
    <source>
        <dbReference type="ARBA" id="ARBA00008574"/>
    </source>
</evidence>
<organism evidence="10 11">
    <name type="scientific">Spinacia oleracea</name>
    <name type="common">Spinach</name>
    <dbReference type="NCBI Taxonomy" id="3562"/>
    <lineage>
        <taxon>Eukaryota</taxon>
        <taxon>Viridiplantae</taxon>
        <taxon>Streptophyta</taxon>
        <taxon>Embryophyta</taxon>
        <taxon>Tracheophyta</taxon>
        <taxon>Spermatophyta</taxon>
        <taxon>Magnoliopsida</taxon>
        <taxon>eudicotyledons</taxon>
        <taxon>Gunneridae</taxon>
        <taxon>Pentapetalae</taxon>
        <taxon>Caryophyllales</taxon>
        <taxon>Chenopodiaceae</taxon>
        <taxon>Chenopodioideae</taxon>
        <taxon>Anserineae</taxon>
        <taxon>Spinacia</taxon>
    </lineage>
</organism>
<dbReference type="RefSeq" id="XP_021852483.1">
    <property type="nucleotide sequence ID" value="XM_021996791.2"/>
</dbReference>
<evidence type="ECO:0000256" key="5">
    <source>
        <dbReference type="ARBA" id="ARBA00022989"/>
    </source>
</evidence>
<feature type="transmembrane region" description="Helical" evidence="8">
    <location>
        <begin position="232"/>
        <end position="255"/>
    </location>
</feature>
<reference evidence="10" key="1">
    <citation type="journal article" date="2021" name="Nat. Commun.">
        <title>Genomic analyses provide insights into spinach domestication and the genetic basis of agronomic traits.</title>
        <authorList>
            <person name="Cai X."/>
            <person name="Sun X."/>
            <person name="Xu C."/>
            <person name="Sun H."/>
            <person name="Wang X."/>
            <person name="Ge C."/>
            <person name="Zhang Z."/>
            <person name="Wang Q."/>
            <person name="Fei Z."/>
            <person name="Jiao C."/>
            <person name="Wang Q."/>
        </authorList>
    </citation>
    <scope>NUCLEOTIDE SEQUENCE [LARGE SCALE GENOMIC DNA]</scope>
    <source>
        <strain evidence="10">cv. Varoflay</strain>
    </source>
</reference>
<feature type="transmembrane region" description="Helical" evidence="8">
    <location>
        <begin position="303"/>
        <end position="329"/>
    </location>
</feature>
<evidence type="ECO:0000313" key="10">
    <source>
        <dbReference type="Proteomes" id="UP000813463"/>
    </source>
</evidence>
<sequence>MAAAVQRASALEESINGFSQSSHSHLQLQLSESLATTAPTSSQNPGQYPSSMEQDYESICWGCGLRLILPSKAPVFKCGWCGAVTKQNESRGERKKLRWRRLRDHCFVSVLLVFVVFVICGGLWAIYPVVFSVGYLCGVIHCIITFILSVSTVSMFSLAAFTDAGTPPPIVWGSYPAVRKDELQDYTFCQYCSKPKSPRAHHCSSCGSCVLDMDHHCPFIGNCVGAGNHRHFVGFLIVAVISVTYAAIMSAYAVLHILPSLGEGSFQQMHRMDNNIAFMGILKDIFMAFVTSAVFFSSRGLVLLYLFVASISVGIGLTVLLWQQLYFIYEGTTYLTSLSSQAEAERDCRNLYHFFGFPYSFSLYLRGCCNSKKIHRK</sequence>
<protein>
    <recommendedName>
        <fullName evidence="8">S-acyltransferase</fullName>
        <ecNumber evidence="8">2.3.1.225</ecNumber>
    </recommendedName>
    <alternativeName>
        <fullName evidence="8">Palmitoyltransferase</fullName>
    </alternativeName>
</protein>
<dbReference type="EC" id="2.3.1.225" evidence="8"/>
<evidence type="ECO:0000256" key="1">
    <source>
        <dbReference type="ARBA" id="ARBA00004127"/>
    </source>
</evidence>
<keyword evidence="5 8" id="KW-1133">Transmembrane helix</keyword>
<accession>A0A9R0IP64</accession>
<keyword evidence="4 8" id="KW-0812">Transmembrane</keyword>
<dbReference type="GO" id="GO:0016409">
    <property type="term" value="F:palmitoyltransferase activity"/>
    <property type="evidence" value="ECO:0000318"/>
    <property type="project" value="GO_Central"/>
</dbReference>
<dbReference type="PROSITE" id="PS50216">
    <property type="entry name" value="DHHC"/>
    <property type="match status" value="1"/>
</dbReference>
<comment type="catalytic activity">
    <reaction evidence="8">
        <text>L-cysteinyl-[protein] + hexadecanoyl-CoA = S-hexadecanoyl-L-cysteinyl-[protein] + CoA</text>
        <dbReference type="Rhea" id="RHEA:36683"/>
        <dbReference type="Rhea" id="RHEA-COMP:10131"/>
        <dbReference type="Rhea" id="RHEA-COMP:11032"/>
        <dbReference type="ChEBI" id="CHEBI:29950"/>
        <dbReference type="ChEBI" id="CHEBI:57287"/>
        <dbReference type="ChEBI" id="CHEBI:57379"/>
        <dbReference type="ChEBI" id="CHEBI:74151"/>
        <dbReference type="EC" id="2.3.1.225"/>
    </reaction>
</comment>
<name>A0A9R0IP64_SPIOL</name>
<keyword evidence="10" id="KW-1185">Reference proteome</keyword>
<proteinExistence type="inferred from homology"/>
<evidence type="ECO:0000256" key="8">
    <source>
        <dbReference type="RuleBase" id="RU079119"/>
    </source>
</evidence>
<comment type="subcellular location">
    <subcellularLocation>
        <location evidence="1">Endomembrane system</location>
        <topology evidence="1">Multi-pass membrane protein</topology>
    </subcellularLocation>
</comment>
<gene>
    <name evidence="11" type="primary">LOC110792002</name>
</gene>
<dbReference type="PANTHER" id="PTHR12246">
    <property type="entry name" value="PALMITOYLTRANSFERASE ZDHHC16"/>
    <property type="match status" value="1"/>
</dbReference>
<feature type="transmembrane region" description="Helical" evidence="8">
    <location>
        <begin position="106"/>
        <end position="127"/>
    </location>
</feature>
<dbReference type="KEGG" id="soe:110792002"/>
<feature type="transmembrane region" description="Helical" evidence="8">
    <location>
        <begin position="133"/>
        <end position="161"/>
    </location>
</feature>
<keyword evidence="3 8" id="KW-0808">Transferase</keyword>
<evidence type="ECO:0000256" key="7">
    <source>
        <dbReference type="ARBA" id="ARBA00023315"/>
    </source>
</evidence>
<dbReference type="GO" id="GO:0012505">
    <property type="term" value="C:endomembrane system"/>
    <property type="evidence" value="ECO:0007669"/>
    <property type="project" value="UniProtKB-SubCell"/>
</dbReference>
<evidence type="ECO:0000256" key="3">
    <source>
        <dbReference type="ARBA" id="ARBA00022679"/>
    </source>
</evidence>
<dbReference type="GO" id="GO:0019706">
    <property type="term" value="F:protein-cysteine S-palmitoyltransferase activity"/>
    <property type="evidence" value="ECO:0007669"/>
    <property type="project" value="UniProtKB-EC"/>
</dbReference>
<keyword evidence="7 8" id="KW-0012">Acyltransferase</keyword>
<evidence type="ECO:0000256" key="6">
    <source>
        <dbReference type="ARBA" id="ARBA00023136"/>
    </source>
</evidence>
<feature type="domain" description="Palmitoyltransferase DHHC" evidence="9">
    <location>
        <begin position="186"/>
        <end position="337"/>
    </location>
</feature>
<dbReference type="GeneID" id="110792002"/>
<comment type="similarity">
    <text evidence="2 8">Belongs to the DHHC palmitoyltransferase family.</text>
</comment>
<evidence type="ECO:0000256" key="4">
    <source>
        <dbReference type="ARBA" id="ARBA00022692"/>
    </source>
</evidence>
<evidence type="ECO:0000259" key="9">
    <source>
        <dbReference type="Pfam" id="PF01529"/>
    </source>
</evidence>
<feature type="transmembrane region" description="Helical" evidence="8">
    <location>
        <begin position="275"/>
        <end position="296"/>
    </location>
</feature>
<dbReference type="Proteomes" id="UP000813463">
    <property type="component" value="Chromosome 2"/>
</dbReference>
<dbReference type="InterPro" id="IPR039859">
    <property type="entry name" value="PFA4/ZDH16/20/ERF2-like"/>
</dbReference>
<evidence type="ECO:0000313" key="11">
    <source>
        <dbReference type="RefSeq" id="XP_021852483.1"/>
    </source>
</evidence>